<dbReference type="PRINTS" id="PR00723">
    <property type="entry name" value="SUBTILISIN"/>
</dbReference>
<keyword evidence="4 6" id="KW-0720">Serine protease</keyword>
<dbReference type="PROSITE" id="PS00136">
    <property type="entry name" value="SUBTILASE_ASP"/>
    <property type="match status" value="1"/>
</dbReference>
<dbReference type="InterPro" id="IPR034045">
    <property type="entry name" value="Pep_S8_CspA-like"/>
</dbReference>
<dbReference type="InterPro" id="IPR023828">
    <property type="entry name" value="Peptidase_S8_Ser-AS"/>
</dbReference>
<dbReference type="EMBL" id="CP006905">
    <property type="protein sequence ID" value="AIY84483.1"/>
    <property type="molecule type" value="Genomic_DNA"/>
</dbReference>
<comment type="similarity">
    <text evidence="1 6 7">Belongs to the peptidase S8 family.</text>
</comment>
<feature type="domain" description="Peptidase S8/S53" evidence="9">
    <location>
        <begin position="706"/>
        <end position="905"/>
    </location>
</feature>
<evidence type="ECO:0000256" key="5">
    <source>
        <dbReference type="PIRSR" id="PIRSR615500-1"/>
    </source>
</evidence>
<evidence type="ECO:0000256" key="6">
    <source>
        <dbReference type="PROSITE-ProRule" id="PRU01240"/>
    </source>
</evidence>
<evidence type="ECO:0000256" key="7">
    <source>
        <dbReference type="RuleBase" id="RU003355"/>
    </source>
</evidence>
<evidence type="ECO:0000256" key="8">
    <source>
        <dbReference type="SAM" id="MobiDB-lite"/>
    </source>
</evidence>
<feature type="active site" description="Charge relay system" evidence="5 6">
    <location>
        <position position="496"/>
    </location>
</feature>
<evidence type="ECO:0000313" key="11">
    <source>
        <dbReference type="EMBL" id="AIY84483.1"/>
    </source>
</evidence>
<dbReference type="GO" id="GO:0006508">
    <property type="term" value="P:proteolysis"/>
    <property type="evidence" value="ECO:0007669"/>
    <property type="project" value="UniProtKB-KW"/>
</dbReference>
<feature type="active site" description="Charge relay system" evidence="6">
    <location>
        <position position="784"/>
    </location>
</feature>
<gene>
    <name evidence="11" type="ORF">U729_1185</name>
</gene>
<evidence type="ECO:0000259" key="9">
    <source>
        <dbReference type="Pfam" id="PF00082"/>
    </source>
</evidence>
<feature type="compositionally biased region" description="Basic and acidic residues" evidence="8">
    <location>
        <begin position="579"/>
        <end position="599"/>
    </location>
</feature>
<feature type="compositionally biased region" description="Polar residues" evidence="8">
    <location>
        <begin position="605"/>
        <end position="619"/>
    </location>
</feature>
<feature type="domain" description="Peptidase S8/S53" evidence="9">
    <location>
        <begin position="1037"/>
        <end position="1162"/>
    </location>
</feature>
<dbReference type="InterPro" id="IPR000209">
    <property type="entry name" value="Peptidase_S8/S53_dom"/>
</dbReference>
<dbReference type="Pfam" id="PF18425">
    <property type="entry name" value="CspB_prodomain"/>
    <property type="match status" value="1"/>
</dbReference>
<accession>A0A0A7FY14</accession>
<dbReference type="InterPro" id="IPR015500">
    <property type="entry name" value="Peptidase_S8_subtilisin-rel"/>
</dbReference>
<feature type="domain" description="Peptidase S8/S53" evidence="9">
    <location>
        <begin position="429"/>
        <end position="535"/>
    </location>
</feature>
<evidence type="ECO:0000256" key="4">
    <source>
        <dbReference type="ARBA" id="ARBA00022825"/>
    </source>
</evidence>
<dbReference type="PANTHER" id="PTHR43806">
    <property type="entry name" value="PEPTIDASE S8"/>
    <property type="match status" value="1"/>
</dbReference>
<evidence type="ECO:0000256" key="3">
    <source>
        <dbReference type="ARBA" id="ARBA00022801"/>
    </source>
</evidence>
<dbReference type="Proteomes" id="UP000030635">
    <property type="component" value="Chromosome"/>
</dbReference>
<dbReference type="CDD" id="cd07478">
    <property type="entry name" value="Peptidases_S8_CspA-like"/>
    <property type="match status" value="2"/>
</dbReference>
<feature type="domain" description="Peptidase S8/S53" evidence="9">
    <location>
        <begin position="120"/>
        <end position="312"/>
    </location>
</feature>
<dbReference type="HOGENOM" id="CLU_280707_0_0_9"/>
<keyword evidence="3 6" id="KW-0378">Hydrolase</keyword>
<feature type="domain" description="Csp protease B prodomain" evidence="10">
    <location>
        <begin position="4"/>
        <end position="94"/>
    </location>
</feature>
<evidence type="ECO:0000256" key="1">
    <source>
        <dbReference type="ARBA" id="ARBA00011073"/>
    </source>
</evidence>
<organism evidence="11 12">
    <name type="scientific">Clostridium baratii str. Sullivan</name>
    <dbReference type="NCBI Taxonomy" id="1415775"/>
    <lineage>
        <taxon>Bacteria</taxon>
        <taxon>Bacillati</taxon>
        <taxon>Bacillota</taxon>
        <taxon>Clostridia</taxon>
        <taxon>Eubacteriales</taxon>
        <taxon>Clostridiaceae</taxon>
        <taxon>Clostridium</taxon>
    </lineage>
</organism>
<sequence>MEGKLDAYLELYRSLTDDIINRLNYFNKNGVSEQNTIEVSILTGDNVDNISQIVDNLGGKYEDLGYGYGIVNIPVDKLRDLTQVESIRYIELPKSLYTSDSSSNRAACVQRAQNSFGVLGEGIVIGFIDTGIDYTHPAFRLDDGTTRIEYIYDLSLNGAVYNKSQINEALKSNDPFSIVPSNDIIEHGTHVAGIACAGGAIPTSDYGVAPKSSIMMVKSTRGRFALSTQIMRGLKFLVDKGKELNMPLVVNLSLSTNDGAHNGSSLLEKYISTVCDLERITVCIAAGNEGAASHHVSGELRSTQTIALNVADDETSLQISLYHELLSRISIEITNATGMSTGEIEIREGLNEAFLDADRVIFFMTGPKPFDLLGEVLISIIAGSTYLISGEWKITLRLRNNYGGEYDMWIPIAEGLNVNTKFLRPTLYNTLGIPATVQNVISVGSYNYVTNTISSFSGRGKENVELGDTKPDIVAPGEGIRAPIPNRSFDVKSGTSMATPHVTGIAALMMQWGILKNNDRFLYGERLKSYMVRGASRDRVNLIYPSPLWGYGRVCAYDALETVRLILNVPQMPTIFRSDGNESRQQIKTDNNESWKQNENDNNESKQQNDNNESRQQNGTVRRIVEYAGNIDEVASITPGLIVNKLDENFAIIEAPADRIDQIIRDNKEVIVHVESSPVYTLTDISPVEASGATLFHNNPYLNLNGRGVLVGIIDTGIDYMSKEFMREDNTTRIVSIWDQTVGGGNINFYGTNFYPEQIDEAIRIGMDGGDPYSIVNSRDEIGHGTMIAGLIAGRGVDPRFIGAAPDCDLCIVKLRQASRSYLRDFGVTKENVIGYENVDILLAIKYILGEGLRLNQPVVIYIPLGNNIGGHDGTAIVERYIDDVSKRRGLVVVTSTGNEGNTDTHTTGTLSATGDTKTIELLASSLQKELVMQIWCNKPDKVALSITSPSGEVIKYIPAKLQEIETIKFVFEGTIMKIQYLIPEEISGDELIIIRMSNLREGIWQFKLIGEYVVDGNYNAWIPQRELLEGDTKFLNSNQYTTTMLPSTSQRILVAGFYNQNNNATVGASGRGNTRDGRVKPDVVAGGVNALVLAPGGQTKIASGASIAGAVLAGICALLLQWGIVDENDPDMYSVKMRTYIIRGTQKREGEIYPNREWGYGILSLRGIFESTRSRELELPKKIDTEFYIDNLFIRRRDN</sequence>
<feature type="active site" description="Charge relay system" evidence="6">
    <location>
        <position position="1107"/>
    </location>
</feature>
<dbReference type="InterPro" id="IPR041365">
    <property type="entry name" value="CspB_prodomain"/>
</dbReference>
<dbReference type="PROSITE" id="PS00137">
    <property type="entry name" value="SUBTILASE_HIS"/>
    <property type="match status" value="2"/>
</dbReference>
<feature type="active site" description="Charge relay system" evidence="5 6">
    <location>
        <position position="129"/>
    </location>
</feature>
<dbReference type="SUPFAM" id="SSF52743">
    <property type="entry name" value="Subtilisin-like"/>
    <property type="match status" value="2"/>
</dbReference>
<dbReference type="InterPro" id="IPR050131">
    <property type="entry name" value="Peptidase_S8_subtilisin-like"/>
</dbReference>
<evidence type="ECO:0000313" key="12">
    <source>
        <dbReference type="Proteomes" id="UP000030635"/>
    </source>
</evidence>
<dbReference type="GO" id="GO:0004252">
    <property type="term" value="F:serine-type endopeptidase activity"/>
    <property type="evidence" value="ECO:0007669"/>
    <property type="project" value="UniProtKB-UniRule"/>
</dbReference>
<feature type="region of interest" description="Disordered" evidence="8">
    <location>
        <begin position="577"/>
        <end position="619"/>
    </location>
</feature>
<feature type="active site" description="Charge relay system" evidence="5 6">
    <location>
        <position position="187"/>
    </location>
</feature>
<reference evidence="11 12" key="1">
    <citation type="journal article" date="2015" name="Infect. Genet. Evol.">
        <title>Genomic sequences of six botulinum neurotoxin-producing strains representing three clostridial species illustrate the mobility and diversity of botulinum neurotoxin genes.</title>
        <authorList>
            <person name="Smith T.J."/>
            <person name="Hill K.K."/>
            <person name="Xie G."/>
            <person name="Foley B.T."/>
            <person name="Williamson C.H."/>
            <person name="Foster J.T."/>
            <person name="Johnson S.L."/>
            <person name="Chertkov O."/>
            <person name="Teshima H."/>
            <person name="Gibbons H.S."/>
            <person name="Johnsky L.A."/>
            <person name="Karavis M.A."/>
            <person name="Smith L.A."/>
        </authorList>
    </citation>
    <scope>NUCLEOTIDE SEQUENCE [LARGE SCALE GENOMIC DNA]</scope>
    <source>
        <strain evidence="11">Sullivan</strain>
    </source>
</reference>
<dbReference type="eggNOG" id="COG1404">
    <property type="taxonomic scope" value="Bacteria"/>
</dbReference>
<dbReference type="Gene3D" id="3.30.70.2980">
    <property type="match status" value="1"/>
</dbReference>
<dbReference type="Gene3D" id="2.60.120.1290">
    <property type="match status" value="2"/>
</dbReference>
<keyword evidence="2 6" id="KW-0645">Protease</keyword>
<dbReference type="AlphaFoldDB" id="A0A0A7FY14"/>
<dbReference type="InterPro" id="IPR023827">
    <property type="entry name" value="Peptidase_S8_Asp-AS"/>
</dbReference>
<dbReference type="PROSITE" id="PS51892">
    <property type="entry name" value="SUBTILASE"/>
    <property type="match status" value="2"/>
</dbReference>
<dbReference type="KEGG" id="cbv:U729_1185"/>
<dbReference type="STRING" id="1561.NPD11_1817"/>
<dbReference type="OrthoDB" id="2744137at2"/>
<dbReference type="InterPro" id="IPR036852">
    <property type="entry name" value="Peptidase_S8/S53_dom_sf"/>
</dbReference>
<feature type="active site" description="Charge relay system" evidence="6">
    <location>
        <position position="715"/>
    </location>
</feature>
<evidence type="ECO:0000256" key="2">
    <source>
        <dbReference type="ARBA" id="ARBA00022670"/>
    </source>
</evidence>
<dbReference type="InterPro" id="IPR022398">
    <property type="entry name" value="Peptidase_S8_His-AS"/>
</dbReference>
<proteinExistence type="inferred from homology"/>
<keyword evidence="12" id="KW-1185">Reference proteome</keyword>
<dbReference type="PROSITE" id="PS00138">
    <property type="entry name" value="SUBTILASE_SER"/>
    <property type="match status" value="1"/>
</dbReference>
<name>A0A0A7FY14_9CLOT</name>
<evidence type="ECO:0000259" key="10">
    <source>
        <dbReference type="Pfam" id="PF18425"/>
    </source>
</evidence>
<dbReference type="Pfam" id="PF00082">
    <property type="entry name" value="Peptidase_S8"/>
    <property type="match status" value="4"/>
</dbReference>
<dbReference type="Gene3D" id="3.40.50.200">
    <property type="entry name" value="Peptidase S8/S53 domain"/>
    <property type="match status" value="2"/>
</dbReference>
<protein>
    <submittedName>
        <fullName evidence="11">Subtilase family protein</fullName>
    </submittedName>
</protein>
<dbReference type="RefSeq" id="WP_039312466.1">
    <property type="nucleotide sequence ID" value="NZ_CP006905.1"/>
</dbReference>
<dbReference type="PANTHER" id="PTHR43806:SF11">
    <property type="entry name" value="CEREVISIN-RELATED"/>
    <property type="match status" value="1"/>
</dbReference>